<keyword evidence="1" id="KW-0812">Transmembrane</keyword>
<evidence type="ECO:0000313" key="2">
    <source>
        <dbReference type="EMBL" id="KAK5643734.1"/>
    </source>
</evidence>
<comment type="caution">
    <text evidence="2">The sequence shown here is derived from an EMBL/GenBank/DDBJ whole genome shotgun (WGS) entry which is preliminary data.</text>
</comment>
<dbReference type="Proteomes" id="UP001329430">
    <property type="component" value="Chromosome 5"/>
</dbReference>
<protein>
    <submittedName>
        <fullName evidence="2">Uncharacterized protein</fullName>
    </submittedName>
</protein>
<feature type="transmembrane region" description="Helical" evidence="1">
    <location>
        <begin position="12"/>
        <end position="29"/>
    </location>
</feature>
<accession>A0AAN7VCL8</accession>
<reference evidence="2 3" key="1">
    <citation type="journal article" date="2024" name="Insects">
        <title>An Improved Chromosome-Level Genome Assembly of the Firefly Pyrocoelia pectoralis.</title>
        <authorList>
            <person name="Fu X."/>
            <person name="Meyer-Rochow V.B."/>
            <person name="Ballantyne L."/>
            <person name="Zhu X."/>
        </authorList>
    </citation>
    <scope>NUCLEOTIDE SEQUENCE [LARGE SCALE GENOMIC DNA]</scope>
    <source>
        <strain evidence="2">XCY_ONT2</strain>
    </source>
</reference>
<keyword evidence="1" id="KW-1133">Transmembrane helix</keyword>
<dbReference type="AlphaFoldDB" id="A0AAN7VCL8"/>
<keyword evidence="3" id="KW-1185">Reference proteome</keyword>
<evidence type="ECO:0000256" key="1">
    <source>
        <dbReference type="SAM" id="Phobius"/>
    </source>
</evidence>
<proteinExistence type="predicted"/>
<dbReference type="EMBL" id="JAVRBK010000005">
    <property type="protein sequence ID" value="KAK5643734.1"/>
    <property type="molecule type" value="Genomic_DNA"/>
</dbReference>
<name>A0AAN7VCL8_9COLE</name>
<keyword evidence="1" id="KW-0472">Membrane</keyword>
<organism evidence="2 3">
    <name type="scientific">Pyrocoelia pectoralis</name>
    <dbReference type="NCBI Taxonomy" id="417401"/>
    <lineage>
        <taxon>Eukaryota</taxon>
        <taxon>Metazoa</taxon>
        <taxon>Ecdysozoa</taxon>
        <taxon>Arthropoda</taxon>
        <taxon>Hexapoda</taxon>
        <taxon>Insecta</taxon>
        <taxon>Pterygota</taxon>
        <taxon>Neoptera</taxon>
        <taxon>Endopterygota</taxon>
        <taxon>Coleoptera</taxon>
        <taxon>Polyphaga</taxon>
        <taxon>Elateriformia</taxon>
        <taxon>Elateroidea</taxon>
        <taxon>Lampyridae</taxon>
        <taxon>Lampyrinae</taxon>
        <taxon>Pyrocoelia</taxon>
    </lineage>
</organism>
<sequence length="113" mass="13521">MRLKEYFVTHPSLLIITITYCVIFGFLIYKWRKKLKKRSAIKVYEEIELIERTAVIRENENEYENIEVYHNQRNLDRASAITNEFQYFDSVSNDPTGEVVLQPRNLIYENING</sequence>
<evidence type="ECO:0000313" key="3">
    <source>
        <dbReference type="Proteomes" id="UP001329430"/>
    </source>
</evidence>
<gene>
    <name evidence="2" type="ORF">RI129_007579</name>
</gene>